<evidence type="ECO:0000256" key="4">
    <source>
        <dbReference type="ARBA" id="ARBA00035393"/>
    </source>
</evidence>
<organism evidence="6 7">
    <name type="scientific">Thermosporothrix hazakensis</name>
    <dbReference type="NCBI Taxonomy" id="644383"/>
    <lineage>
        <taxon>Bacteria</taxon>
        <taxon>Bacillati</taxon>
        <taxon>Chloroflexota</taxon>
        <taxon>Ktedonobacteria</taxon>
        <taxon>Ktedonobacterales</taxon>
        <taxon>Thermosporotrichaceae</taxon>
        <taxon>Thermosporothrix</taxon>
    </lineage>
</organism>
<dbReference type="PANTHER" id="PTHR21314">
    <property type="entry name" value="QUEUOSINE 5'-PHOSPHATE N-GLYCOSYLASE_HYDROLASE-RELATED"/>
    <property type="match status" value="1"/>
</dbReference>
<reference evidence="6 7" key="1">
    <citation type="submission" date="2018-06" db="EMBL/GenBank/DDBJ databases">
        <title>Genomic Encyclopedia of Archaeal and Bacterial Type Strains, Phase II (KMG-II): from individual species to whole genera.</title>
        <authorList>
            <person name="Goeker M."/>
        </authorList>
    </citation>
    <scope>NUCLEOTIDE SEQUENCE [LARGE SCALE GENOMIC DNA]</scope>
    <source>
        <strain evidence="6 7">ATCC BAA-1881</strain>
    </source>
</reference>
<keyword evidence="7" id="KW-1185">Reference proteome</keyword>
<protein>
    <recommendedName>
        <fullName evidence="3">Queuosine 5'-phosphate N-glycosylase/hydrolase</fullName>
    </recommendedName>
    <alternativeName>
        <fullName evidence="4">Queuosine-nucleotide N-glycosylase/hydrolase</fullName>
    </alternativeName>
</protein>
<dbReference type="GO" id="GO:0006400">
    <property type="term" value="P:tRNA modification"/>
    <property type="evidence" value="ECO:0007669"/>
    <property type="project" value="TreeGrafter"/>
</dbReference>
<evidence type="ECO:0000313" key="6">
    <source>
        <dbReference type="EMBL" id="PZW35874.1"/>
    </source>
</evidence>
<sequence>MSQNSTRDPLGVLSSTEPVVAQSTYVRINQKPLEALCEQWIQAMGKQKAEDDSQWYLQYHFFDGTERTVNWMLLLDALNFCFWAEKGQPRWTITYQGETLNGYWAEAAALTRAVEEGLPLWDAGYLSTIDLDTISHIFRGSHTIPLIEQRLHNAREVGRVLLERFDGQFSRVIEQAQGSAVQLALLLAEHFPSFRDIATFRQREVRFLKRAQICVADLHHAFGGKQWGAFHDLDQLTAFADYKLPQVLRYYHVLEYTPELAERVDHHILLEAGSPEEIEIRAATIWACELIRRFLLQRGFIITAAEIDQRLWFLGQQSEGMQPYHRTRTIYY</sequence>
<dbReference type="RefSeq" id="WP_111317504.1">
    <property type="nucleotide sequence ID" value="NZ_BIFX01000001.1"/>
</dbReference>
<dbReference type="PANTHER" id="PTHR21314:SF0">
    <property type="entry name" value="QUEUOSINE 5'-PHOSPHATE N-GLYCOSYLASE_HYDROLASE"/>
    <property type="match status" value="1"/>
</dbReference>
<dbReference type="InterPro" id="IPR019438">
    <property type="entry name" value="Q_salvage"/>
</dbReference>
<accession>A0A326UCQ8</accession>
<gene>
    <name evidence="6" type="ORF">EI42_00037</name>
</gene>
<evidence type="ECO:0000256" key="1">
    <source>
        <dbReference type="ARBA" id="ARBA00022801"/>
    </source>
</evidence>
<proteinExistence type="inferred from homology"/>
<comment type="catalytic activity">
    <reaction evidence="5">
        <text>queuosine 5'-phosphate + H2O = queuine + D-ribose 5-phosphate</text>
        <dbReference type="Rhea" id="RHEA:75387"/>
        <dbReference type="ChEBI" id="CHEBI:15377"/>
        <dbReference type="ChEBI" id="CHEBI:17433"/>
        <dbReference type="ChEBI" id="CHEBI:78346"/>
        <dbReference type="ChEBI" id="CHEBI:194371"/>
    </reaction>
    <physiologicalReaction direction="left-to-right" evidence="5">
        <dbReference type="Rhea" id="RHEA:75388"/>
    </physiologicalReaction>
</comment>
<evidence type="ECO:0000256" key="3">
    <source>
        <dbReference type="ARBA" id="ARBA00035306"/>
    </source>
</evidence>
<dbReference type="GO" id="GO:0016787">
    <property type="term" value="F:hydrolase activity"/>
    <property type="evidence" value="ECO:0007669"/>
    <property type="project" value="UniProtKB-KW"/>
</dbReference>
<name>A0A326UCQ8_THEHA</name>
<dbReference type="Proteomes" id="UP000248806">
    <property type="component" value="Unassembled WGS sequence"/>
</dbReference>
<dbReference type="EMBL" id="QKUF01000001">
    <property type="protein sequence ID" value="PZW35874.1"/>
    <property type="molecule type" value="Genomic_DNA"/>
</dbReference>
<keyword evidence="1" id="KW-0378">Hydrolase</keyword>
<comment type="caution">
    <text evidence="6">The sequence shown here is derived from an EMBL/GenBank/DDBJ whole genome shotgun (WGS) entry which is preliminary data.</text>
</comment>
<evidence type="ECO:0000256" key="5">
    <source>
        <dbReference type="ARBA" id="ARBA00048204"/>
    </source>
</evidence>
<comment type="similarity">
    <text evidence="2">Belongs to the QNG1 protein family.</text>
</comment>
<evidence type="ECO:0000313" key="7">
    <source>
        <dbReference type="Proteomes" id="UP000248806"/>
    </source>
</evidence>
<dbReference type="Pfam" id="PF10343">
    <property type="entry name" value="Q_salvage"/>
    <property type="match status" value="1"/>
</dbReference>
<dbReference type="OrthoDB" id="145736at2"/>
<dbReference type="AlphaFoldDB" id="A0A326UCQ8"/>
<evidence type="ECO:0000256" key="2">
    <source>
        <dbReference type="ARBA" id="ARBA00035119"/>
    </source>
</evidence>